<evidence type="ECO:0008006" key="3">
    <source>
        <dbReference type="Google" id="ProtNLM"/>
    </source>
</evidence>
<organism evidence="1 2">
    <name type="scientific">Bradyrhizobium japonicum</name>
    <dbReference type="NCBI Taxonomy" id="375"/>
    <lineage>
        <taxon>Bacteria</taxon>
        <taxon>Pseudomonadati</taxon>
        <taxon>Pseudomonadota</taxon>
        <taxon>Alphaproteobacteria</taxon>
        <taxon>Hyphomicrobiales</taxon>
        <taxon>Nitrobacteraceae</taxon>
        <taxon>Bradyrhizobium</taxon>
    </lineage>
</organism>
<evidence type="ECO:0000313" key="2">
    <source>
        <dbReference type="Proteomes" id="UP001549291"/>
    </source>
</evidence>
<accession>A0ABV2RS01</accession>
<keyword evidence="2" id="KW-1185">Reference proteome</keyword>
<reference evidence="1 2" key="1">
    <citation type="submission" date="2024-06" db="EMBL/GenBank/DDBJ databases">
        <title>Genomic Encyclopedia of Type Strains, Phase V (KMG-V): Genome sequencing to study the core and pangenomes of soil and plant-associated prokaryotes.</title>
        <authorList>
            <person name="Whitman W."/>
        </authorList>
    </citation>
    <scope>NUCLEOTIDE SEQUENCE [LARGE SCALE GENOMIC DNA]</scope>
    <source>
        <strain evidence="1 2">USDA 160</strain>
    </source>
</reference>
<dbReference type="EMBL" id="JBEPTQ010000002">
    <property type="protein sequence ID" value="MET4719698.1"/>
    <property type="molecule type" value="Genomic_DNA"/>
</dbReference>
<proteinExistence type="predicted"/>
<dbReference type="InterPro" id="IPR006311">
    <property type="entry name" value="TAT_signal"/>
</dbReference>
<sequence length="53" mass="5431">MPKSGSTSTISRRTALAGLSAGAALLAIPRLGRAADETIRIGFPTPLTGPVRR</sequence>
<dbReference type="Proteomes" id="UP001549291">
    <property type="component" value="Unassembled WGS sequence"/>
</dbReference>
<gene>
    <name evidence="1" type="ORF">ABIF63_003804</name>
</gene>
<name>A0ABV2RS01_BRAJP</name>
<evidence type="ECO:0000313" key="1">
    <source>
        <dbReference type="EMBL" id="MET4719698.1"/>
    </source>
</evidence>
<protein>
    <recommendedName>
        <fullName evidence="3">ABC transporter substrate-binding protein</fullName>
    </recommendedName>
</protein>
<dbReference type="PROSITE" id="PS51318">
    <property type="entry name" value="TAT"/>
    <property type="match status" value="1"/>
</dbReference>
<comment type="caution">
    <text evidence="1">The sequence shown here is derived from an EMBL/GenBank/DDBJ whole genome shotgun (WGS) entry which is preliminary data.</text>
</comment>